<evidence type="ECO:0000313" key="6">
    <source>
        <dbReference type="Proteomes" id="UP001174419"/>
    </source>
</evidence>
<name>A0AAP4HFP9_9GAMM</name>
<dbReference type="EMBL" id="JACANG010000026">
    <property type="protein sequence ID" value="MDM1719756.1"/>
    <property type="molecule type" value="Genomic_DNA"/>
</dbReference>
<dbReference type="RefSeq" id="WP_154321032.1">
    <property type="nucleotide sequence ID" value="NZ_CP046045.1"/>
</dbReference>
<evidence type="ECO:0000256" key="1">
    <source>
        <dbReference type="SAM" id="Phobius"/>
    </source>
</evidence>
<evidence type="ECO:0000259" key="2">
    <source>
        <dbReference type="PROSITE" id="PS50887"/>
    </source>
</evidence>
<dbReference type="Pfam" id="PF00990">
    <property type="entry name" value="GGDEF"/>
    <property type="match status" value="1"/>
</dbReference>
<proteinExistence type="predicted"/>
<dbReference type="InterPro" id="IPR000160">
    <property type="entry name" value="GGDEF_dom"/>
</dbReference>
<dbReference type="NCBIfam" id="TIGR00254">
    <property type="entry name" value="GGDEF"/>
    <property type="match status" value="1"/>
</dbReference>
<dbReference type="PANTHER" id="PTHR46663">
    <property type="entry name" value="DIGUANYLATE CYCLASE DGCT-RELATED"/>
    <property type="match status" value="1"/>
</dbReference>
<reference evidence="3" key="4">
    <citation type="journal article" date="2022" name="Sci. Total Environ.">
        <title>Prevalence, transmission, and molecular epidemiology of tet(X)-positive bacteria among humans, animals, and environmental niches in China: An epidemiological, and genomic-based study.</title>
        <authorList>
            <person name="Dong N."/>
            <person name="Zeng Y."/>
            <person name="Cai C."/>
            <person name="Sun C."/>
            <person name="Lu J."/>
            <person name="Liu C."/>
            <person name="Zhou H."/>
            <person name="Sun Q."/>
            <person name="Shu L."/>
            <person name="Wang H."/>
            <person name="Wang Y."/>
            <person name="Wang S."/>
            <person name="Wu C."/>
            <person name="Chan E.W."/>
            <person name="Chen G."/>
            <person name="Shen Z."/>
            <person name="Chen S."/>
            <person name="Zhang R."/>
        </authorList>
    </citation>
    <scope>NUCLEOTIDE SEQUENCE</scope>
    <source>
        <strain evidence="3">DF49-4</strain>
    </source>
</reference>
<gene>
    <name evidence="4" type="ORF">GJD93_11930</name>
    <name evidence="3" type="ORF">HX110_11635</name>
</gene>
<evidence type="ECO:0000313" key="3">
    <source>
        <dbReference type="EMBL" id="MDM1719756.1"/>
    </source>
</evidence>
<keyword evidence="1" id="KW-0812">Transmembrane</keyword>
<reference evidence="3" key="3">
    <citation type="submission" date="2020-06" db="EMBL/GenBank/DDBJ databases">
        <authorList>
            <person name="Dong N."/>
        </authorList>
    </citation>
    <scope>NUCLEOTIDE SEQUENCE</scope>
    <source>
        <strain evidence="3">DF49-4</strain>
    </source>
</reference>
<dbReference type="Pfam" id="PF17152">
    <property type="entry name" value="CHASE8"/>
    <property type="match status" value="1"/>
</dbReference>
<feature type="transmembrane region" description="Helical" evidence="1">
    <location>
        <begin position="21"/>
        <end position="41"/>
    </location>
</feature>
<evidence type="ECO:0000313" key="4">
    <source>
        <dbReference type="EMBL" id="QGM28339.1"/>
    </source>
</evidence>
<evidence type="ECO:0000313" key="5">
    <source>
        <dbReference type="Proteomes" id="UP000405075"/>
    </source>
</evidence>
<reference evidence="5" key="1">
    <citation type="submission" date="2019-11" db="EMBL/GenBank/DDBJ databases">
        <title>Escherichia coli 1916D6.</title>
        <authorList>
            <person name="Yao H."/>
            <person name="Du X."/>
            <person name="Yu R."/>
            <person name="Li A."/>
        </authorList>
    </citation>
    <scope>NUCLEOTIDE SEQUENCE [LARGE SCALE GENOMIC DNA]</scope>
    <source>
        <strain evidence="5">19110F47</strain>
    </source>
</reference>
<dbReference type="InterPro" id="IPR052163">
    <property type="entry name" value="DGC-Regulatory_Protein"/>
</dbReference>
<feature type="transmembrane region" description="Helical" evidence="1">
    <location>
        <begin position="150"/>
        <end position="173"/>
    </location>
</feature>
<dbReference type="Proteomes" id="UP000405075">
    <property type="component" value="Chromosome"/>
</dbReference>
<protein>
    <submittedName>
        <fullName evidence="3">Diguanylate cyclase</fullName>
    </submittedName>
</protein>
<dbReference type="InterPro" id="IPR033417">
    <property type="entry name" value="CHASE8"/>
</dbReference>
<dbReference type="EMBL" id="CP046045">
    <property type="protein sequence ID" value="QGM28339.1"/>
    <property type="molecule type" value="Genomic_DNA"/>
</dbReference>
<dbReference type="InterPro" id="IPR029787">
    <property type="entry name" value="Nucleotide_cyclase"/>
</dbReference>
<keyword evidence="1" id="KW-1133">Transmembrane helix</keyword>
<accession>A0AAP4HFP9</accession>
<dbReference type="InterPro" id="IPR043128">
    <property type="entry name" value="Rev_trsase/Diguanyl_cyclase"/>
</dbReference>
<organism evidence="3 6">
    <name type="scientific">Acinetobacter towneri</name>
    <dbReference type="NCBI Taxonomy" id="202956"/>
    <lineage>
        <taxon>Bacteria</taxon>
        <taxon>Pseudomonadati</taxon>
        <taxon>Pseudomonadota</taxon>
        <taxon>Gammaproteobacteria</taxon>
        <taxon>Moraxellales</taxon>
        <taxon>Moraxellaceae</taxon>
        <taxon>Acinetobacter</taxon>
    </lineage>
</organism>
<dbReference type="CDD" id="cd01949">
    <property type="entry name" value="GGDEF"/>
    <property type="match status" value="1"/>
</dbReference>
<dbReference type="Proteomes" id="UP001174419">
    <property type="component" value="Unassembled WGS sequence"/>
</dbReference>
<reference evidence="4" key="2">
    <citation type="submission" date="2019-11" db="EMBL/GenBank/DDBJ databases">
        <authorList>
            <person name="Yao H."/>
            <person name="Du X."/>
            <person name="Yu R."/>
            <person name="Li A."/>
        </authorList>
    </citation>
    <scope>NUCLEOTIDE SEQUENCE</scope>
    <source>
        <strain evidence="4">19110F47</strain>
    </source>
</reference>
<dbReference type="SMART" id="SM00267">
    <property type="entry name" value="GGDEF"/>
    <property type="match status" value="1"/>
</dbReference>
<dbReference type="PANTHER" id="PTHR46663:SF2">
    <property type="entry name" value="GGDEF DOMAIN-CONTAINING PROTEIN"/>
    <property type="match status" value="1"/>
</dbReference>
<dbReference type="SUPFAM" id="SSF55073">
    <property type="entry name" value="Nucleotide cyclase"/>
    <property type="match status" value="1"/>
</dbReference>
<feature type="domain" description="GGDEF" evidence="2">
    <location>
        <begin position="271"/>
        <end position="402"/>
    </location>
</feature>
<dbReference type="PROSITE" id="PS50887">
    <property type="entry name" value="GGDEF"/>
    <property type="match status" value="1"/>
</dbReference>
<dbReference type="AlphaFoldDB" id="A0AAP4HFP9"/>
<sequence>MKQLYTPITLHQLFTRAQLTIFALTFTICSMIFLVISTYTMNTFAKNSLQSLSAALNERIQPAVVFNDQMTLNKILSEHTQRYSIRSIEVRSPKQTRIAFIEQQGLEHFSIQALLDYLFFNHPVRLSIDHDQQNYGELVVYGNSSDLVSFFYKIVLGLIFGFILLLIAVFWSINSIYQYLMQSLSSIVSSAQEISAQKNYKLHVSSSDIQELHELSYAFNGLLNEIEQSHKNLLVENHKLQFQSQYDNLTQLPNRNYFYETLFKLFTQPSATAAVFFLDINNFNQINNQFGHLTGDNILRDSSHCLIQILPSHAFVARLGGDEFAIILTGSHSTSELEGYCQKIHACYGSTFRYEQQQVSLNVSIGVALIEYAKTPENLIADVDRAMLKAKRDQSKWYISPQSNNKQVPYA</sequence>
<dbReference type="Gene3D" id="3.30.70.270">
    <property type="match status" value="1"/>
</dbReference>
<keyword evidence="1" id="KW-0472">Membrane</keyword>